<dbReference type="Pfam" id="PF13259">
    <property type="entry name" value="clamp_Gag1-like"/>
    <property type="match status" value="1"/>
</dbReference>
<evidence type="ECO:0000256" key="1">
    <source>
        <dbReference type="SAM" id="MobiDB-lite"/>
    </source>
</evidence>
<dbReference type="EMBL" id="JAPEUX010000003">
    <property type="protein sequence ID" value="KAJ4355874.1"/>
    <property type="molecule type" value="Genomic_DNA"/>
</dbReference>
<sequence length="314" mass="33998">MENNQSASRAAQRFLIDRVRTDWSWPDVPDAWSQSDEEVRGVTSFRERFYGDSSPSETEGEDADGSDPYKFDSPDSIGDAVELKAQKRKRKRRAALEDEMKVNEGLRMFVERRDAWTGVASVKKYGTAGRPAQAQNVAQTAEAERSPSISADISSSNAPTPMSVDSQASATAAHDDALRTAATATDEPLVPVAPALLPDNAVRMSITPRAYPEIFNKIVVSSRTPSVPINLSDMTKALVAGWKENGEWPPKAAPLDPLAGKKRTALAVVRAENGEPFLAHHPHLQKGMDSVRKIFHLNGQAKEGGHGSSPANAG</sequence>
<dbReference type="GeneID" id="80907426"/>
<dbReference type="Proteomes" id="UP001140513">
    <property type="component" value="Unassembled WGS sequence"/>
</dbReference>
<dbReference type="PANTHER" id="PTHR28065:SF1">
    <property type="entry name" value="DUF4050 DOMAIN-CONTAINING PROTEIN"/>
    <property type="match status" value="1"/>
</dbReference>
<dbReference type="RefSeq" id="XP_056073000.1">
    <property type="nucleotide sequence ID" value="XM_056212692.1"/>
</dbReference>
<evidence type="ECO:0000313" key="4">
    <source>
        <dbReference type="Proteomes" id="UP001140513"/>
    </source>
</evidence>
<feature type="compositionally biased region" description="Low complexity" evidence="1">
    <location>
        <begin position="146"/>
        <end position="159"/>
    </location>
</feature>
<reference evidence="3" key="1">
    <citation type="submission" date="2022-10" db="EMBL/GenBank/DDBJ databases">
        <title>Tapping the CABI collections for fungal endophytes: first genome assemblies for Collariella, Neodidymelliopsis, Ascochyta clinopodiicola, Didymella pomorum, Didymosphaeria variabile, Neocosmospora piperis and Neocucurbitaria cava.</title>
        <authorList>
            <person name="Hill R."/>
        </authorList>
    </citation>
    <scope>NUCLEOTIDE SEQUENCE</scope>
    <source>
        <strain evidence="3">IMI 356815</strain>
    </source>
</reference>
<comment type="caution">
    <text evidence="3">The sequence shown here is derived from an EMBL/GenBank/DDBJ whole genome shotgun (WGS) entry which is preliminary data.</text>
</comment>
<proteinExistence type="predicted"/>
<dbReference type="PANTHER" id="PTHR28065">
    <property type="entry name" value="FREQUENIN"/>
    <property type="match status" value="1"/>
</dbReference>
<dbReference type="OrthoDB" id="5422958at2759"/>
<protein>
    <recommendedName>
        <fullName evidence="2">Gag1-like clamp domain-containing protein</fullName>
    </recommendedName>
</protein>
<dbReference type="InterPro" id="IPR025124">
    <property type="entry name" value="Gag1-like_clamp"/>
</dbReference>
<organism evidence="3 4">
    <name type="scientific">Didymosphaeria variabile</name>
    <dbReference type="NCBI Taxonomy" id="1932322"/>
    <lineage>
        <taxon>Eukaryota</taxon>
        <taxon>Fungi</taxon>
        <taxon>Dikarya</taxon>
        <taxon>Ascomycota</taxon>
        <taxon>Pezizomycotina</taxon>
        <taxon>Dothideomycetes</taxon>
        <taxon>Pleosporomycetidae</taxon>
        <taxon>Pleosporales</taxon>
        <taxon>Massarineae</taxon>
        <taxon>Didymosphaeriaceae</taxon>
        <taxon>Didymosphaeria</taxon>
    </lineage>
</organism>
<feature type="region of interest" description="Disordered" evidence="1">
    <location>
        <begin position="45"/>
        <end position="78"/>
    </location>
</feature>
<dbReference type="InterPro" id="IPR053274">
    <property type="entry name" value="Fluconazole_resistance"/>
</dbReference>
<evidence type="ECO:0000259" key="2">
    <source>
        <dbReference type="Pfam" id="PF13259"/>
    </source>
</evidence>
<gene>
    <name evidence="3" type="ORF">N0V89_003896</name>
</gene>
<feature type="domain" description="Gag1-like clamp" evidence="2">
    <location>
        <begin position="68"/>
        <end position="249"/>
    </location>
</feature>
<name>A0A9W8XP86_9PLEO</name>
<dbReference type="AlphaFoldDB" id="A0A9W8XP86"/>
<keyword evidence="4" id="KW-1185">Reference proteome</keyword>
<feature type="region of interest" description="Disordered" evidence="1">
    <location>
        <begin position="127"/>
        <end position="175"/>
    </location>
</feature>
<evidence type="ECO:0000313" key="3">
    <source>
        <dbReference type="EMBL" id="KAJ4355874.1"/>
    </source>
</evidence>
<accession>A0A9W8XP86</accession>